<dbReference type="NCBIfam" id="TIGR00547">
    <property type="entry name" value="lolA"/>
    <property type="match status" value="1"/>
</dbReference>
<keyword evidence="8 10" id="KW-0653">Protein transport</keyword>
<protein>
    <recommendedName>
        <fullName evidence="4 10">Outer-membrane lipoprotein carrier protein</fullName>
    </recommendedName>
</protein>
<evidence type="ECO:0000313" key="12">
    <source>
        <dbReference type="Proteomes" id="UP000002427"/>
    </source>
</evidence>
<comment type="subunit">
    <text evidence="3 10">Monomer.</text>
</comment>
<dbReference type="GO" id="GO:0044874">
    <property type="term" value="P:lipoprotein localization to outer membrane"/>
    <property type="evidence" value="ECO:0007669"/>
    <property type="project" value="UniProtKB-UniRule"/>
</dbReference>
<evidence type="ECO:0000256" key="9">
    <source>
        <dbReference type="ARBA" id="ARBA00023186"/>
    </source>
</evidence>
<dbReference type="InterPro" id="IPR029046">
    <property type="entry name" value="LolA/LolB/LppX"/>
</dbReference>
<gene>
    <name evidence="10 11" type="primary">lolA</name>
    <name evidence="11" type="ordered locus">BCI_0319</name>
</gene>
<dbReference type="OrthoDB" id="9787361at2"/>
<dbReference type="InterPro" id="IPR004564">
    <property type="entry name" value="OM_lipoprot_carrier_LolA-like"/>
</dbReference>
<accession>Q1LTE7</accession>
<keyword evidence="6" id="KW-0732">Signal</keyword>
<dbReference type="Proteomes" id="UP000002427">
    <property type="component" value="Chromosome"/>
</dbReference>
<dbReference type="GO" id="GO:0030288">
    <property type="term" value="C:outer membrane-bounded periplasmic space"/>
    <property type="evidence" value="ECO:0007669"/>
    <property type="project" value="TreeGrafter"/>
</dbReference>
<dbReference type="AlphaFoldDB" id="Q1LTE7"/>
<evidence type="ECO:0000256" key="5">
    <source>
        <dbReference type="ARBA" id="ARBA00022448"/>
    </source>
</evidence>
<reference evidence="11 12" key="1">
    <citation type="journal article" date="2006" name="PLoS Biol.">
        <title>Metabolic complementarity and genomics of the dual bacterial symbiosis of sharpshooters.</title>
        <authorList>
            <person name="Wu D."/>
            <person name="Daugherty S.C."/>
            <person name="Van Aken S.E."/>
            <person name="Pai G.H."/>
            <person name="Watkins K.L."/>
            <person name="Khouri H."/>
            <person name="Tallon L.J."/>
            <person name="Zaborsky J.M."/>
            <person name="Dunbar H.E."/>
            <person name="Tran P.L."/>
            <person name="Moran N.A."/>
            <person name="Eisen J.A."/>
        </authorList>
    </citation>
    <scope>NUCLEOTIDE SEQUENCE [LARGE SCALE GENOMIC DNA]</scope>
    <source>
        <strain evidence="11">Hc</strain>
    </source>
</reference>
<evidence type="ECO:0000313" key="11">
    <source>
        <dbReference type="EMBL" id="ABF14042.1"/>
    </source>
</evidence>
<evidence type="ECO:0000256" key="6">
    <source>
        <dbReference type="ARBA" id="ARBA00022729"/>
    </source>
</evidence>
<dbReference type="PANTHER" id="PTHR35869:SF1">
    <property type="entry name" value="OUTER-MEMBRANE LIPOPROTEIN CARRIER PROTEIN"/>
    <property type="match status" value="1"/>
</dbReference>
<evidence type="ECO:0000256" key="3">
    <source>
        <dbReference type="ARBA" id="ARBA00011245"/>
    </source>
</evidence>
<dbReference type="SUPFAM" id="SSF89392">
    <property type="entry name" value="Prokaryotic lipoproteins and lipoprotein localization factors"/>
    <property type="match status" value="1"/>
</dbReference>
<dbReference type="EMBL" id="CP000238">
    <property type="protein sequence ID" value="ABF14042.1"/>
    <property type="molecule type" value="Genomic_DNA"/>
</dbReference>
<evidence type="ECO:0000256" key="1">
    <source>
        <dbReference type="ARBA" id="ARBA00004418"/>
    </source>
</evidence>
<evidence type="ECO:0000256" key="2">
    <source>
        <dbReference type="ARBA" id="ARBA00007615"/>
    </source>
</evidence>
<dbReference type="HOGENOM" id="CLU_087560_1_1_6"/>
<dbReference type="PANTHER" id="PTHR35869">
    <property type="entry name" value="OUTER-MEMBRANE LIPOPROTEIN CARRIER PROTEIN"/>
    <property type="match status" value="1"/>
</dbReference>
<dbReference type="GO" id="GO:0042953">
    <property type="term" value="P:lipoprotein transport"/>
    <property type="evidence" value="ECO:0007669"/>
    <property type="project" value="InterPro"/>
</dbReference>
<evidence type="ECO:0000256" key="8">
    <source>
        <dbReference type="ARBA" id="ARBA00022927"/>
    </source>
</evidence>
<dbReference type="Pfam" id="PF03548">
    <property type="entry name" value="LolA"/>
    <property type="match status" value="1"/>
</dbReference>
<name>Q1LTE7_BAUCH</name>
<keyword evidence="12" id="KW-1185">Reference proteome</keyword>
<keyword evidence="7 10" id="KW-0574">Periplasm</keyword>
<dbReference type="HAMAP" id="MF_00240">
    <property type="entry name" value="LolA"/>
    <property type="match status" value="1"/>
</dbReference>
<comment type="similarity">
    <text evidence="2 10">Belongs to the LolA family.</text>
</comment>
<keyword evidence="9 10" id="KW-0143">Chaperone</keyword>
<comment type="subcellular location">
    <subcellularLocation>
        <location evidence="1 10">Periplasm</location>
    </subcellularLocation>
</comment>
<dbReference type="InterPro" id="IPR018323">
    <property type="entry name" value="OM_lipoprot_carrier_LolA_Pbac"/>
</dbReference>
<dbReference type="STRING" id="374463.BCI_0319"/>
<keyword evidence="11" id="KW-0449">Lipoprotein</keyword>
<sequence>MFIFHKKFSKIILLVYLFIPTQCVFANNTNILRHRLTEIHNFYADFIQNTTSSEGMLIQKNIGKIWIKLPNYFKLQMISPDESVLISDGKTLWFYNPFVEQVMISWLKEIINNTPLLLIVYNRNSDWKKFNVKRQGDNFILVPKLNLGSFNKAIINITSDGKIKSFSSFESNGLCNTYIFNYQNKKVINIDEFKLKLPLGITLDDQRN</sequence>
<organism evidence="11 12">
    <name type="scientific">Baumannia cicadellinicola subsp. Homalodisca coagulata</name>
    <dbReference type="NCBI Taxonomy" id="374463"/>
    <lineage>
        <taxon>Bacteria</taxon>
        <taxon>Pseudomonadati</taxon>
        <taxon>Pseudomonadota</taxon>
        <taxon>Gammaproteobacteria</taxon>
        <taxon>Candidatus Palibaumannia</taxon>
    </lineage>
</organism>
<comment type="function">
    <text evidence="10">Participates in the translocation of lipoproteins from the inner membrane to the outer membrane. Only forms a complex with a lipoprotein if the residue after the N-terminal Cys is not an aspartate (The Asp acts as a targeting signal to indicate that the lipoprotein should stay in the inner membrane).</text>
</comment>
<proteinExistence type="inferred from homology"/>
<evidence type="ECO:0000256" key="7">
    <source>
        <dbReference type="ARBA" id="ARBA00022764"/>
    </source>
</evidence>
<dbReference type="RefSeq" id="WP_011520500.1">
    <property type="nucleotide sequence ID" value="NC_007984.1"/>
</dbReference>
<keyword evidence="5 10" id="KW-0813">Transport</keyword>
<evidence type="ECO:0000256" key="10">
    <source>
        <dbReference type="HAMAP-Rule" id="MF_00240"/>
    </source>
</evidence>
<dbReference type="Gene3D" id="2.50.20.10">
    <property type="entry name" value="Lipoprotein localisation LolA/LolB/LppX"/>
    <property type="match status" value="1"/>
</dbReference>
<dbReference type="CDD" id="cd16325">
    <property type="entry name" value="LolA"/>
    <property type="match status" value="1"/>
</dbReference>
<evidence type="ECO:0000256" key="4">
    <source>
        <dbReference type="ARBA" id="ARBA00014035"/>
    </source>
</evidence>
<dbReference type="KEGG" id="bci:BCI_0319"/>